<dbReference type="Proteomes" id="UP000182715">
    <property type="component" value="Unassembled WGS sequence"/>
</dbReference>
<proteinExistence type="predicted"/>
<accession>A0A0H5QEL1</accession>
<organism evidence="1 2">
    <name type="scientific">Neisseria meningitidis serogroup B</name>
    <dbReference type="NCBI Taxonomy" id="491"/>
    <lineage>
        <taxon>Bacteria</taxon>
        <taxon>Pseudomonadati</taxon>
        <taxon>Pseudomonadota</taxon>
        <taxon>Betaproteobacteria</taxon>
        <taxon>Neisseriales</taxon>
        <taxon>Neisseriaceae</taxon>
        <taxon>Neisseria</taxon>
    </lineage>
</organism>
<sequence>MLSEAASDGIGCFGVLRRRFGGGKIVLPAAIRPFQSGRDAVCAEMCIRQPASPSVFLPCFAPLPYN</sequence>
<name>A0A0H5QEL1_NEIMI</name>
<evidence type="ECO:0000313" key="2">
    <source>
        <dbReference type="Proteomes" id="UP000182715"/>
    </source>
</evidence>
<evidence type="ECO:0000313" key="1">
    <source>
        <dbReference type="EMBL" id="CRY99675.1"/>
    </source>
</evidence>
<protein>
    <submittedName>
        <fullName evidence="1">Uncharacterized protein</fullName>
    </submittedName>
</protein>
<reference evidence="1 2" key="1">
    <citation type="submission" date="2014-11" db="EMBL/GenBank/DDBJ databases">
        <authorList>
            <person name="Diene M.Seydina."/>
        </authorList>
    </citation>
    <scope>NUCLEOTIDE SEQUENCE [LARGE SCALE GENOMIC DNA]</scope>
    <source>
        <strain evidence="1 2">Neisseria meningitidis CHUV</strain>
    </source>
</reference>
<dbReference type="AlphaFoldDB" id="A0A0H5QEL1"/>
<dbReference type="EMBL" id="CVTF01000080">
    <property type="protein sequence ID" value="CRY99675.1"/>
    <property type="molecule type" value="Genomic_DNA"/>
</dbReference>